<organism evidence="1 2">
    <name type="scientific">Roseovarius marisflavi</name>
    <dbReference type="NCBI Taxonomy" id="1054996"/>
    <lineage>
        <taxon>Bacteria</taxon>
        <taxon>Pseudomonadati</taxon>
        <taxon>Pseudomonadota</taxon>
        <taxon>Alphaproteobacteria</taxon>
        <taxon>Rhodobacterales</taxon>
        <taxon>Roseobacteraceae</taxon>
        <taxon>Roseovarius</taxon>
    </lineage>
</organism>
<proteinExistence type="predicted"/>
<protein>
    <submittedName>
        <fullName evidence="1">Type IV pilus biogenesis</fullName>
    </submittedName>
</protein>
<evidence type="ECO:0000313" key="2">
    <source>
        <dbReference type="Proteomes" id="UP000184191"/>
    </source>
</evidence>
<accession>A0A1M6VFF3</accession>
<name>A0A1M6VFF3_9RHOB</name>
<dbReference type="Proteomes" id="UP000184191">
    <property type="component" value="Unassembled WGS sequence"/>
</dbReference>
<keyword evidence="2" id="KW-1185">Reference proteome</keyword>
<dbReference type="EMBL" id="FRBN01000001">
    <property type="protein sequence ID" value="SHK80178.1"/>
    <property type="molecule type" value="Genomic_DNA"/>
</dbReference>
<dbReference type="Gene3D" id="2.30.30.830">
    <property type="match status" value="1"/>
</dbReference>
<dbReference type="OrthoDB" id="7745929at2"/>
<dbReference type="STRING" id="1054996.SAMN05444414_101278"/>
<sequence length="87" mass="9030">MSETTQTPEATLAAATTQDALPNARLSLLGTVLKPDMSHALFRIGRSKVERVTIGDAIDGATVTAIGEGVVMLSRAGHSERLSLPAS</sequence>
<dbReference type="AlphaFoldDB" id="A0A1M6VFF3"/>
<reference evidence="2" key="1">
    <citation type="submission" date="2016-11" db="EMBL/GenBank/DDBJ databases">
        <authorList>
            <person name="Varghese N."/>
            <person name="Submissions S."/>
        </authorList>
    </citation>
    <scope>NUCLEOTIDE SEQUENCE [LARGE SCALE GENOMIC DNA]</scope>
    <source>
        <strain evidence="2">DSM 29327</strain>
    </source>
</reference>
<gene>
    <name evidence="1" type="ORF">SAMN05444414_101278</name>
</gene>
<evidence type="ECO:0000313" key="1">
    <source>
        <dbReference type="EMBL" id="SHK80178.1"/>
    </source>
</evidence>